<protein>
    <submittedName>
        <fullName evidence="2">ExoV-like protein</fullName>
    </submittedName>
</protein>
<comment type="caution">
    <text evidence="2">The sequence shown here is derived from an EMBL/GenBank/DDBJ whole genome shotgun (WGS) entry which is preliminary data.</text>
</comment>
<organism evidence="2 3">
    <name type="scientific">Nitratireductor aestuarii</name>
    <dbReference type="NCBI Taxonomy" id="1735103"/>
    <lineage>
        <taxon>Bacteria</taxon>
        <taxon>Pseudomonadati</taxon>
        <taxon>Pseudomonadota</taxon>
        <taxon>Alphaproteobacteria</taxon>
        <taxon>Hyphomicrobiales</taxon>
        <taxon>Phyllobacteriaceae</taxon>
        <taxon>Nitratireductor</taxon>
    </lineage>
</organism>
<reference evidence="2" key="2">
    <citation type="submission" date="2020-09" db="EMBL/GenBank/DDBJ databases">
        <authorList>
            <person name="Sun Q."/>
            <person name="Zhou Y."/>
        </authorList>
    </citation>
    <scope>NUCLEOTIDE SEQUENCE</scope>
    <source>
        <strain evidence="2">CGMCC 1.15320</strain>
    </source>
</reference>
<dbReference type="RefSeq" id="WP_188722652.1">
    <property type="nucleotide sequence ID" value="NZ_BMIF01000016.1"/>
</dbReference>
<dbReference type="Proteomes" id="UP000636264">
    <property type="component" value="Unassembled WGS sequence"/>
</dbReference>
<sequence length="271" mass="30394">MINKVTKLTNKVTKLTRFWQGRLRPRTLPPLFWHIGVPNFGDDINPALYEELCGRRLRLATDRRVPHFLGMGSILAAATESSIVLGAGLIKPANVKRPLKVVSLRGELTRQHLGITEDIPLGDPMVLVSQLMTPERGGDIGYIPHVSELRGIRDRIPPNIKLIDVRRQPTEVVREIGRCSLVLSQSLHGLIVADAFDIPNLWIAPSKKMMGGEFKFHDYFSTLDAPKEKHEFSFELLANPTRSLASVGRFKGNKAEYRAILRDAVQRGLPE</sequence>
<reference evidence="2" key="1">
    <citation type="journal article" date="2014" name="Int. J. Syst. Evol. Microbiol.">
        <title>Complete genome sequence of Corynebacterium casei LMG S-19264T (=DSM 44701T), isolated from a smear-ripened cheese.</title>
        <authorList>
            <consortium name="US DOE Joint Genome Institute (JGI-PGF)"/>
            <person name="Walter F."/>
            <person name="Albersmeier A."/>
            <person name="Kalinowski J."/>
            <person name="Ruckert C."/>
        </authorList>
    </citation>
    <scope>NUCLEOTIDE SEQUENCE</scope>
    <source>
        <strain evidence="2">CGMCC 1.15320</strain>
    </source>
</reference>
<name>A0A916S143_9HYPH</name>
<evidence type="ECO:0000313" key="3">
    <source>
        <dbReference type="Proteomes" id="UP000636264"/>
    </source>
</evidence>
<evidence type="ECO:0000259" key="1">
    <source>
        <dbReference type="Pfam" id="PF04230"/>
    </source>
</evidence>
<gene>
    <name evidence="2" type="ORF">GCM10011385_37580</name>
</gene>
<dbReference type="InterPro" id="IPR007345">
    <property type="entry name" value="Polysacch_pyruvyl_Trfase"/>
</dbReference>
<dbReference type="Pfam" id="PF04230">
    <property type="entry name" value="PS_pyruv_trans"/>
    <property type="match status" value="1"/>
</dbReference>
<proteinExistence type="predicted"/>
<feature type="domain" description="Polysaccharide pyruvyl transferase" evidence="1">
    <location>
        <begin position="114"/>
        <end position="206"/>
    </location>
</feature>
<evidence type="ECO:0000313" key="2">
    <source>
        <dbReference type="EMBL" id="GGA79838.1"/>
    </source>
</evidence>
<dbReference type="AlphaFoldDB" id="A0A916S143"/>
<accession>A0A916S143</accession>
<dbReference type="EMBL" id="BMIF01000016">
    <property type="protein sequence ID" value="GGA79838.1"/>
    <property type="molecule type" value="Genomic_DNA"/>
</dbReference>
<keyword evidence="3" id="KW-1185">Reference proteome</keyword>